<accession>A0AC61RQH8</accession>
<protein>
    <submittedName>
        <fullName evidence="1">Amidohydrolase</fullName>
    </submittedName>
</protein>
<proteinExistence type="predicted"/>
<evidence type="ECO:0000313" key="1">
    <source>
        <dbReference type="EMBL" id="TGY91030.1"/>
    </source>
</evidence>
<evidence type="ECO:0000313" key="2">
    <source>
        <dbReference type="Proteomes" id="UP000304953"/>
    </source>
</evidence>
<dbReference type="EMBL" id="SRYA01000073">
    <property type="protein sequence ID" value="TGY91030.1"/>
    <property type="molecule type" value="Genomic_DNA"/>
</dbReference>
<name>A0AC61RQH8_9FIRM</name>
<comment type="caution">
    <text evidence="1">The sequence shown here is derived from an EMBL/GenBank/DDBJ whole genome shotgun (WGS) entry which is preliminary data.</text>
</comment>
<gene>
    <name evidence="1" type="ORF">E5329_23105</name>
</gene>
<keyword evidence="2" id="KW-1185">Reference proteome</keyword>
<sequence length="265" mass="29990">MIIDSHEHLMLPIEMQIEKLNQAGVDKAILFSTVPHPERAKNLAELRGEMNILYKVLAGANNKEANRERMIKNNNELAMQMKKYPERFFGFGAVPLGMSEPETSLWIEENILSNEFKGIGEFTPGSDEQIRQLEVIFQAVNNFSNLPIWVHTFNPVTISGIHILMELCAKYPLVPVIFGHMGGSNWIDVIDFVKSHKYVYLDLSAAFASIATRIAISELPERCLYSSDAPYGEPYLYRQLIEFVSPSQEVANMVLGNNILQLLSE</sequence>
<dbReference type="Proteomes" id="UP000304953">
    <property type="component" value="Unassembled WGS sequence"/>
</dbReference>
<reference evidence="1" key="1">
    <citation type="submission" date="2019-04" db="EMBL/GenBank/DDBJ databases">
        <title>Microbes associate with the intestines of laboratory mice.</title>
        <authorList>
            <person name="Navarre W."/>
            <person name="Wong E."/>
            <person name="Huang K."/>
            <person name="Tropini C."/>
            <person name="Ng K."/>
            <person name="Yu B."/>
        </authorList>
    </citation>
    <scope>NUCLEOTIDE SEQUENCE</scope>
    <source>
        <strain evidence="1">NM01_1-7b</strain>
    </source>
</reference>
<organism evidence="1 2">
    <name type="scientific">Petralouisia muris</name>
    <dbReference type="NCBI Taxonomy" id="3032872"/>
    <lineage>
        <taxon>Bacteria</taxon>
        <taxon>Bacillati</taxon>
        <taxon>Bacillota</taxon>
        <taxon>Clostridia</taxon>
        <taxon>Lachnospirales</taxon>
        <taxon>Lachnospiraceae</taxon>
        <taxon>Petralouisia</taxon>
    </lineage>
</organism>